<feature type="transmembrane region" description="Helical" evidence="1">
    <location>
        <begin position="15"/>
        <end position="36"/>
    </location>
</feature>
<feature type="domain" description="AB hydrolase-1" evidence="2">
    <location>
        <begin position="16"/>
        <end position="228"/>
    </location>
</feature>
<keyword evidence="3" id="KW-0378">Hydrolase</keyword>
<evidence type="ECO:0000313" key="3">
    <source>
        <dbReference type="EMBL" id="KFB78331.1"/>
    </source>
</evidence>
<dbReference type="SUPFAM" id="SSF53474">
    <property type="entry name" value="alpha/beta-Hydrolases"/>
    <property type="match status" value="1"/>
</dbReference>
<reference evidence="3" key="1">
    <citation type="submission" date="2014-02" db="EMBL/GenBank/DDBJ databases">
        <title>Expanding our view of genomic diversity in Candidatus Accumulibacter clades.</title>
        <authorList>
            <person name="Skennerton C.T."/>
            <person name="Barr J.J."/>
            <person name="Slater F.R."/>
            <person name="Bond P.L."/>
            <person name="Tyson G.W."/>
        </authorList>
    </citation>
    <scope>NUCLEOTIDE SEQUENCE [LARGE SCALE GENOMIC DNA]</scope>
</reference>
<dbReference type="InterPro" id="IPR029058">
    <property type="entry name" value="AB_hydrolase_fold"/>
</dbReference>
<dbReference type="InterPro" id="IPR000073">
    <property type="entry name" value="AB_hydrolase_1"/>
</dbReference>
<protein>
    <submittedName>
        <fullName evidence="3">Alpha/beta hydrolase family protein</fullName>
    </submittedName>
</protein>
<organism evidence="3 4">
    <name type="scientific">Candidatus Accumulibacter cognatus</name>
    <dbReference type="NCBI Taxonomy" id="2954383"/>
    <lineage>
        <taxon>Bacteria</taxon>
        <taxon>Pseudomonadati</taxon>
        <taxon>Pseudomonadota</taxon>
        <taxon>Betaproteobacteria</taxon>
        <taxon>Candidatus Accumulibacter</taxon>
    </lineage>
</organism>
<sequence length="232" mass="25313">MDHEVTSDEGHAGELVILVHGLWTPAAVFVLHSRWLERLGYRTLRFGYRSVRATLSENAAELQTRVAETSAESIHLVGHSLGGLIILDMLAQTGDPRLRRAVLLGTPCSDSYAARRLSSFWGLPTLLGQSTMEWLSRGPDATTLQRSTVEVGVLAGTRSVGLGRVLADLPTPNDGLVTLAETRLPGATDFIDLPLAHSEMLVSRRCAAQIVYFLASGRFMHAADPEEFPRIE</sequence>
<evidence type="ECO:0000313" key="4">
    <source>
        <dbReference type="Proteomes" id="UP000021315"/>
    </source>
</evidence>
<dbReference type="EMBL" id="JDST02000005">
    <property type="protein sequence ID" value="KFB78331.1"/>
    <property type="molecule type" value="Genomic_DNA"/>
</dbReference>
<dbReference type="PANTHER" id="PTHR37946:SF1">
    <property type="entry name" value="SLL1969 PROTEIN"/>
    <property type="match status" value="1"/>
</dbReference>
<dbReference type="RefSeq" id="WP_046535658.1">
    <property type="nucleotide sequence ID" value="NZ_JDST02000005.1"/>
</dbReference>
<keyword evidence="4" id="KW-1185">Reference proteome</keyword>
<keyword evidence="1" id="KW-0472">Membrane</keyword>
<gene>
    <name evidence="3" type="ORF">AW06_000282</name>
</gene>
<dbReference type="PANTHER" id="PTHR37946">
    <property type="entry name" value="SLL1969 PROTEIN"/>
    <property type="match status" value="1"/>
</dbReference>
<dbReference type="AlphaFoldDB" id="A0A080MBI6"/>
<dbReference type="Pfam" id="PF12697">
    <property type="entry name" value="Abhydrolase_6"/>
    <property type="match status" value="1"/>
</dbReference>
<proteinExistence type="predicted"/>
<dbReference type="GO" id="GO:0016787">
    <property type="term" value="F:hydrolase activity"/>
    <property type="evidence" value="ECO:0007669"/>
    <property type="project" value="UniProtKB-KW"/>
</dbReference>
<keyword evidence="1" id="KW-1133">Transmembrane helix</keyword>
<evidence type="ECO:0000259" key="2">
    <source>
        <dbReference type="Pfam" id="PF12697"/>
    </source>
</evidence>
<keyword evidence="1" id="KW-0812">Transmembrane</keyword>
<evidence type="ECO:0000256" key="1">
    <source>
        <dbReference type="SAM" id="Phobius"/>
    </source>
</evidence>
<comment type="caution">
    <text evidence="3">The sequence shown here is derived from an EMBL/GenBank/DDBJ whole genome shotgun (WGS) entry which is preliminary data.</text>
</comment>
<dbReference type="Gene3D" id="3.40.50.1820">
    <property type="entry name" value="alpha/beta hydrolase"/>
    <property type="match status" value="1"/>
</dbReference>
<name>A0A080MBI6_9PROT</name>
<accession>A0A080MBI6</accession>
<dbReference type="Proteomes" id="UP000021315">
    <property type="component" value="Unassembled WGS sequence"/>
</dbReference>
<dbReference type="STRING" id="1453999.AW06_000282"/>